<dbReference type="GO" id="GO:0045943">
    <property type="term" value="P:positive regulation of transcription by RNA polymerase I"/>
    <property type="evidence" value="ECO:0000318"/>
    <property type="project" value="GO_Central"/>
</dbReference>
<name>A0A9J7MCW8_BRAFL</name>
<evidence type="ECO:0000259" key="9">
    <source>
        <dbReference type="SMART" id="SM01036"/>
    </source>
</evidence>
<dbReference type="OMA" id="NDVMWKQ"/>
<proteinExistence type="inferred from homology"/>
<dbReference type="SMART" id="SM01036">
    <property type="entry name" value="BP28CT"/>
    <property type="match status" value="1"/>
</dbReference>
<dbReference type="RefSeq" id="XP_035698603.1">
    <property type="nucleotide sequence ID" value="XM_035842710.1"/>
</dbReference>
<dbReference type="Pfam" id="PF23243">
    <property type="entry name" value="HEAT_HEATR1"/>
    <property type="match status" value="1"/>
</dbReference>
<organism evidence="10 11">
    <name type="scientific">Branchiostoma floridae</name>
    <name type="common">Florida lancelet</name>
    <name type="synonym">Amphioxus</name>
    <dbReference type="NCBI Taxonomy" id="7739"/>
    <lineage>
        <taxon>Eukaryota</taxon>
        <taxon>Metazoa</taxon>
        <taxon>Chordata</taxon>
        <taxon>Cephalochordata</taxon>
        <taxon>Leptocardii</taxon>
        <taxon>Amphioxiformes</taxon>
        <taxon>Branchiostomatidae</taxon>
        <taxon>Branchiostoma</taxon>
    </lineage>
</organism>
<dbReference type="Pfam" id="PF08146">
    <property type="entry name" value="BP28CT"/>
    <property type="match status" value="1"/>
</dbReference>
<comment type="function">
    <text evidence="7">Involved in nucleolar processing of pre-18S ribosomal RNA.</text>
</comment>
<dbReference type="InterPro" id="IPR056473">
    <property type="entry name" value="HEAT_Utp10/HEAT1"/>
</dbReference>
<dbReference type="InterPro" id="IPR040191">
    <property type="entry name" value="UTP10"/>
</dbReference>
<evidence type="ECO:0000313" key="10">
    <source>
        <dbReference type="Proteomes" id="UP000001554"/>
    </source>
</evidence>
<dbReference type="GeneID" id="118431469"/>
<reference evidence="11" key="3">
    <citation type="submission" date="2025-08" db="UniProtKB">
        <authorList>
            <consortium name="RefSeq"/>
        </authorList>
    </citation>
    <scope>IDENTIFICATION</scope>
</reference>
<evidence type="ECO:0000256" key="1">
    <source>
        <dbReference type="ARBA" id="ARBA00004604"/>
    </source>
</evidence>
<evidence type="ECO:0000256" key="4">
    <source>
        <dbReference type="ARBA" id="ARBA00022552"/>
    </source>
</evidence>
<accession>A0A9J7MCW8</accession>
<keyword evidence="5 7" id="KW-0539">Nucleus</keyword>
<dbReference type="PANTHER" id="PTHR13457:SF1">
    <property type="entry name" value="HEAT REPEAT-CONTAINING PROTEIN 1"/>
    <property type="match status" value="1"/>
</dbReference>
<dbReference type="PANTHER" id="PTHR13457">
    <property type="entry name" value="BAP28"/>
    <property type="match status" value="1"/>
</dbReference>
<dbReference type="GO" id="GO:0030686">
    <property type="term" value="C:90S preribosome"/>
    <property type="evidence" value="ECO:0000318"/>
    <property type="project" value="GO_Central"/>
</dbReference>
<dbReference type="InterPro" id="IPR012954">
    <property type="entry name" value="BP28_C_dom"/>
</dbReference>
<dbReference type="FunFam" id="1.25.10.10:FF:001262">
    <property type="entry name" value="HEAT repeat-containing protein 1-like Protein"/>
    <property type="match status" value="1"/>
</dbReference>
<evidence type="ECO:0000256" key="6">
    <source>
        <dbReference type="ARBA" id="ARBA00023274"/>
    </source>
</evidence>
<evidence type="ECO:0000256" key="3">
    <source>
        <dbReference type="ARBA" id="ARBA00022517"/>
    </source>
</evidence>
<dbReference type="KEGG" id="bfo:118431469"/>
<sequence length="2191" mass="243094">MTSLATQLQRLALPQSELAVPDKDRERASLLFDPKEAANLDRDTFYALGVNGLDELANIDPVFTDFHNNLFSQSSKNLERVVQTKEVNARLDENISRFLTCVSPYFLLRPAQKALEWLINRFHIHRFNTDELVACVLPYHQTKMFVRVVQLLKIDQPTNRWNWMAAIKKPGTPLAWSTVINHCAADLGFLTFICDMVQKAVKVHSSLDSSAPSPMRALISFYATTILGALEVTEIIKENMVTKLLPYIIKGLKSRTIPDYKAASYLIIGQLANKITMQGLLVQTFVKGICKHISPQLSVEAVTCLAVLCHKQRVDKLPKRSFKHLCRVPGLVQTLARLGTAHDITGLLAVFLPALVKAAVNDTVSTTTGTSSEGEDGTTGPVSYCGLLENLLLDVELTESLQTLVAKHLFQEYLTVRGHVAGKSSATVQSLNERVGPIVKLIDRRYPVAMDTILQIHMGQSSEEASHDAEHVQEFVSLSLGGLKHQLVPEAQTSLVLSLNHPNATVRKNAVKHLPKAWESQQGEADMQFVRDGLVQRLRDDDDGVVMAALGIMKDLPTLPKEGLEDTLIPLLRRSGLSEAAAELLTSAALLQDNPAVHDKVAVAVLPLMFVVVPNAKSGEVTTAAMVARSYLCQEHPLLKGAQQGRHNSAPWSHLSQSSDVNVVMATANQGLVSHLAGNLAAMESDTRKSMIQKLYEAATSSTEDCCDLPMVVSFILAHLIGQLDSGDQGALCQQALDLVCNRLHQVGFSEGSKPLQRGKSSLDVQKLKFLHTKVAIMPQNLSIHYQKMSYQGLGPDSPQFVPVLLWLLNNIIVNLHVPADLKSQQWWSQQTADPSQKSYLSLLVQLFDLLVTFTSGNKADHYIPHWRQLMQNFLKVHLPETTTLFRFLSMLWVCHHDNTSHARALVQVRALHMAAVCINSSADKAVSELLSKESGVLPSLLVTLQHRVPTVREAAVAVLGALLEWSGSSMYGEVLVKRLVHAREELVADNNHLKQALQVLFKPLEQAKLPVSKASPGKHKQKAEAKQAVLQTTLDNLLNHVTAEATPCHMKLGLLEALQLVNSQGVLSSLLPMLSTLLEKCPDGLTPEEAVILQHILVRYQVPTAPLLQPSHQALQLFQKSMGISGKPCDGQESPQTMALGQITKEFFSSLPSPAVRQALLCTLFDLQVIAPNPQIAKEISHVLKVISLQAEEVAIELKKFTQSAPSTSVRGAKKIRRATLQAKVTQRSATDSEPWRRVTVILEMLQNKKKVRNLQLIVPPLFAILARCLEEEEQTPVEYLKQLVLTCLLNTCERLSPDNKPLPPAVLPEEQFNAELVVQCIQLSDSPQTHNQALLLLGTAAGLFPDKVLHQAMAIFTFMGAHVLRQDDTYSLQIITRTVDTVIPALIQASERNPSLTVANQKLDSIVAMVIRVFVDALPHIPEHRRQAVFHHLVRTVGGSQYLWTTLALVFESKVVGKTGGGDHSDGEDKVLDTDAEFCVELCSHFPPDVQVLSLVKLLKYVSSLPEDKEDRRGPTPAKRPRRNEPAPSENQSEPLFDVANHTARQLRNFKFLAISFFPVLLGNSSFVGQLVDLEMEGSDKMRGLYQSLLEETLQYIRQVALSLDKNSNNPTARFWRALLHKAYDTLEKVNALLPTEVFIGVVSGLMQNNMATVRKKAMELLNSKLQQPGQQWAQGEVSLLLDMLQELQNVAMATKEDTPTAEELAVNRQTALYSLKLLCRALGTAHPDSFVEVLKGVTKIMGNTEENPLVVSAALLCLAELCTCLKAHAIPHLPAFMPPLINICQSTQLAKSQELLLLSALTAAHKVCESLPHFLSPYLLQLLLQITRLSQLMAEAKEFAQKAHITARLKAIRHCLASTIAPRILLPAIAHCYDELQKHTQGGIGALMSVLSERITTMSKDDIGAHQSQMVTFFMTALNYRAKHAQDDLEVVQQVEGHVMEAVLSLVMKLSEVTFRPMFFKLYDWASRPDSSRERLLTFYRLAEAMADRLKSLFVLFAGHIVKNAAATLDSNNVIKAEESYFGDSDADQRKSSLLLGYIMDCLHKVFLYDNENFVNKETFDLLMQPLVDQIENLQGGEEVFTARVENHVVPCIAQFAVAVGDDASWKPLHYQIMLKTRHDSPKVRFAALQVLEEFQKKLGESFMVLLPETIPFLAELMEDECEEVEDQCQKVISEMETTLGEDLQKYF</sequence>
<evidence type="ECO:0000256" key="5">
    <source>
        <dbReference type="ARBA" id="ARBA00023242"/>
    </source>
</evidence>
<keyword evidence="4 7" id="KW-0698">rRNA processing</keyword>
<dbReference type="GO" id="GO:0030515">
    <property type="term" value="F:snoRNA binding"/>
    <property type="evidence" value="ECO:0000318"/>
    <property type="project" value="GO_Central"/>
</dbReference>
<evidence type="ECO:0000313" key="11">
    <source>
        <dbReference type="RefSeq" id="XP_035698603.1"/>
    </source>
</evidence>
<dbReference type="InterPro" id="IPR016024">
    <property type="entry name" value="ARM-type_fold"/>
</dbReference>
<reference evidence="11" key="1">
    <citation type="journal article" date="2016" name="Genome Biol. Evol.">
        <title>Conserved non-coding elements in the most distant genera of cephalochordates: the Goldilocks principle.</title>
        <authorList>
            <person name="Yue J.X."/>
            <person name="Kozmikova I."/>
            <person name="Ono H."/>
            <person name="Nossa C.W."/>
            <person name="Kozmik Z."/>
            <person name="Putnam N.H."/>
            <person name="Yu J.K."/>
            <person name="Holland L.Z."/>
        </authorList>
    </citation>
    <scope>NUCLEOTIDE SEQUENCE</scope>
</reference>
<gene>
    <name evidence="11" type="primary">LOC118431469</name>
</gene>
<keyword evidence="6 7" id="KW-0687">Ribonucleoprotein</keyword>
<dbReference type="InterPro" id="IPR022125">
    <property type="entry name" value="U3snoRNP10_N"/>
</dbReference>
<dbReference type="InterPro" id="IPR011989">
    <property type="entry name" value="ARM-like"/>
</dbReference>
<feature type="region of interest" description="Disordered" evidence="8">
    <location>
        <begin position="1509"/>
        <end position="1539"/>
    </location>
</feature>
<dbReference type="GO" id="GO:0034455">
    <property type="term" value="C:t-UTP complex"/>
    <property type="evidence" value="ECO:0000318"/>
    <property type="project" value="GO_Central"/>
</dbReference>
<protein>
    <recommendedName>
        <fullName evidence="7">HEAT repeat-containing protein 1</fullName>
    </recommendedName>
</protein>
<dbReference type="GO" id="GO:0000462">
    <property type="term" value="P:maturation of SSU-rRNA from tricistronic rRNA transcript (SSU-rRNA, 5.8S rRNA, LSU-rRNA)"/>
    <property type="evidence" value="ECO:0000318"/>
    <property type="project" value="GO_Central"/>
</dbReference>
<dbReference type="Gene3D" id="1.25.10.10">
    <property type="entry name" value="Leucine-rich Repeat Variant"/>
    <property type="match status" value="4"/>
</dbReference>
<evidence type="ECO:0000256" key="8">
    <source>
        <dbReference type="SAM" id="MobiDB-lite"/>
    </source>
</evidence>
<dbReference type="Pfam" id="PF12397">
    <property type="entry name" value="U3snoRNP10"/>
    <property type="match status" value="1"/>
</dbReference>
<dbReference type="OrthoDB" id="31183at2759"/>
<evidence type="ECO:0000256" key="2">
    <source>
        <dbReference type="ARBA" id="ARBA00010559"/>
    </source>
</evidence>
<feature type="domain" description="BP28 C-terminal" evidence="9">
    <location>
        <begin position="1903"/>
        <end position="2057"/>
    </location>
</feature>
<dbReference type="SUPFAM" id="SSF48371">
    <property type="entry name" value="ARM repeat"/>
    <property type="match status" value="2"/>
</dbReference>
<comment type="similarity">
    <text evidence="2 7">Belongs to the HEATR1/UTP10 family.</text>
</comment>
<comment type="subcellular location">
    <subcellularLocation>
        <location evidence="1 7">Nucleus</location>
        <location evidence="1 7">Nucleolus</location>
    </subcellularLocation>
</comment>
<dbReference type="GO" id="GO:0032040">
    <property type="term" value="C:small-subunit processome"/>
    <property type="evidence" value="ECO:0000318"/>
    <property type="project" value="GO_Central"/>
</dbReference>
<keyword evidence="10" id="KW-1185">Reference proteome</keyword>
<evidence type="ECO:0000256" key="7">
    <source>
        <dbReference type="RuleBase" id="RU367065"/>
    </source>
</evidence>
<dbReference type="Proteomes" id="UP000001554">
    <property type="component" value="Chromosome 15"/>
</dbReference>
<keyword evidence="3 7" id="KW-0690">Ribosome biogenesis</keyword>
<reference evidence="10" key="2">
    <citation type="journal article" date="2020" name="Nat. Ecol. Evol.">
        <title>Deeply conserved synteny resolves early events in vertebrate evolution.</title>
        <authorList>
            <person name="Simakov O."/>
            <person name="Marletaz F."/>
            <person name="Yue J.X."/>
            <person name="O'Connell B."/>
            <person name="Jenkins J."/>
            <person name="Brandt A."/>
            <person name="Calef R."/>
            <person name="Tung C.H."/>
            <person name="Huang T.K."/>
            <person name="Schmutz J."/>
            <person name="Satoh N."/>
            <person name="Yu J.K."/>
            <person name="Putnam N.H."/>
            <person name="Green R.E."/>
            <person name="Rokhsar D.S."/>
        </authorList>
    </citation>
    <scope>NUCLEOTIDE SEQUENCE [LARGE SCALE GENOMIC DNA]</scope>
    <source>
        <strain evidence="10">S238N-H82</strain>
    </source>
</reference>